<comment type="caution">
    <text evidence="2">The sequence shown here is derived from an EMBL/GenBank/DDBJ whole genome shotgun (WGS) entry which is preliminary data.</text>
</comment>
<dbReference type="Proteomes" id="UP000297861">
    <property type="component" value="Unassembled WGS sequence"/>
</dbReference>
<gene>
    <name evidence="2" type="ORF">E2605_12195</name>
</gene>
<dbReference type="RefSeq" id="WP_134436628.1">
    <property type="nucleotide sequence ID" value="NZ_SOML01000007.1"/>
</dbReference>
<dbReference type="EMBL" id="SOML01000007">
    <property type="protein sequence ID" value="TFD95597.1"/>
    <property type="molecule type" value="Genomic_DNA"/>
</dbReference>
<keyword evidence="1" id="KW-0812">Transmembrane</keyword>
<accession>A0A4Y8L028</accession>
<evidence type="ECO:0000256" key="1">
    <source>
        <dbReference type="SAM" id="Phobius"/>
    </source>
</evidence>
<evidence type="ECO:0000313" key="2">
    <source>
        <dbReference type="EMBL" id="TFD95597.1"/>
    </source>
</evidence>
<feature type="transmembrane region" description="Helical" evidence="1">
    <location>
        <begin position="38"/>
        <end position="60"/>
    </location>
</feature>
<feature type="transmembrane region" description="Helical" evidence="1">
    <location>
        <begin position="12"/>
        <end position="32"/>
    </location>
</feature>
<dbReference type="AlphaFoldDB" id="A0A4Y8L028"/>
<evidence type="ECO:0000313" key="3">
    <source>
        <dbReference type="Proteomes" id="UP000297861"/>
    </source>
</evidence>
<protein>
    <recommendedName>
        <fullName evidence="4">DUF3955 domain-containing protein</fullName>
    </recommendedName>
</protein>
<name>A0A4Y8L028_9BACT</name>
<keyword evidence="1" id="KW-1133">Transmembrane helix</keyword>
<evidence type="ECO:0008006" key="4">
    <source>
        <dbReference type="Google" id="ProtNLM"/>
    </source>
</evidence>
<keyword evidence="3" id="KW-1185">Reference proteome</keyword>
<proteinExistence type="predicted"/>
<organism evidence="2 3">
    <name type="scientific">Dysgonomonas capnocytophagoides</name>
    <dbReference type="NCBI Taxonomy" id="45254"/>
    <lineage>
        <taxon>Bacteria</taxon>
        <taxon>Pseudomonadati</taxon>
        <taxon>Bacteroidota</taxon>
        <taxon>Bacteroidia</taxon>
        <taxon>Bacteroidales</taxon>
        <taxon>Dysgonomonadaceae</taxon>
        <taxon>Dysgonomonas</taxon>
    </lineage>
</organism>
<keyword evidence="1" id="KW-0472">Membrane</keyword>
<sequence>MNNLLRTASILLSLGVLICLSSVSYMISHMYIADNIIMPWSVSMAIGVILIFLSLLIKLFRNTRHNPKT</sequence>
<reference evidence="2 3" key="1">
    <citation type="submission" date="2019-03" db="EMBL/GenBank/DDBJ databases">
        <title>San Antonio Military Medical Center submission to MRSN (WRAIR), pending publication.</title>
        <authorList>
            <person name="Blyth D.M."/>
            <person name="Mccarthy S.L."/>
            <person name="Schall S.E."/>
            <person name="Stam J.A."/>
            <person name="Ong A.C."/>
            <person name="Mcgann P.T."/>
        </authorList>
    </citation>
    <scope>NUCLEOTIDE SEQUENCE [LARGE SCALE GENOMIC DNA]</scope>
    <source>
        <strain evidence="2 3">MRSN571793</strain>
    </source>
</reference>